<dbReference type="InterPro" id="IPR046960">
    <property type="entry name" value="PPR_At4g14850-like_plant"/>
</dbReference>
<feature type="domain" description="DYW" evidence="3">
    <location>
        <begin position="612"/>
        <end position="704"/>
    </location>
</feature>
<name>A0A7I8JZ53_SPIIN</name>
<reference evidence="4" key="1">
    <citation type="submission" date="2020-02" db="EMBL/GenBank/DDBJ databases">
        <authorList>
            <person name="Scholz U."/>
            <person name="Mascher M."/>
            <person name="Fiebig A."/>
        </authorList>
    </citation>
    <scope>NUCLEOTIDE SEQUENCE</scope>
</reference>
<proteinExistence type="predicted"/>
<accession>A0A7I8JZ53</accession>
<evidence type="ECO:0000313" key="5">
    <source>
        <dbReference type="Proteomes" id="UP000663760"/>
    </source>
</evidence>
<dbReference type="Pfam" id="PF13041">
    <property type="entry name" value="PPR_2"/>
    <property type="match status" value="3"/>
</dbReference>
<dbReference type="FunFam" id="1.25.40.10:FF:001050">
    <property type="entry name" value="Pentatricopeptide repeat-containing protein At2g33760"/>
    <property type="match status" value="1"/>
</dbReference>
<keyword evidence="5" id="KW-1185">Reference proteome</keyword>
<dbReference type="OrthoDB" id="185373at2759"/>
<feature type="repeat" description="PPR" evidence="2">
    <location>
        <begin position="296"/>
        <end position="330"/>
    </location>
</feature>
<dbReference type="Pfam" id="PF01535">
    <property type="entry name" value="PPR"/>
    <property type="match status" value="4"/>
</dbReference>
<dbReference type="PANTHER" id="PTHR47926">
    <property type="entry name" value="PENTATRICOPEPTIDE REPEAT-CONTAINING PROTEIN"/>
    <property type="match status" value="1"/>
</dbReference>
<dbReference type="GO" id="GO:0009451">
    <property type="term" value="P:RNA modification"/>
    <property type="evidence" value="ECO:0007669"/>
    <property type="project" value="InterPro"/>
</dbReference>
<dbReference type="Gene3D" id="1.25.40.10">
    <property type="entry name" value="Tetratricopeptide repeat domain"/>
    <property type="match status" value="4"/>
</dbReference>
<evidence type="ECO:0000313" key="4">
    <source>
        <dbReference type="EMBL" id="CAA7389324.1"/>
    </source>
</evidence>
<dbReference type="FunFam" id="1.25.40.10:FF:000682">
    <property type="entry name" value="Pentatricopeptide repeat-containing protein At3g16610"/>
    <property type="match status" value="1"/>
</dbReference>
<evidence type="ECO:0000256" key="2">
    <source>
        <dbReference type="PROSITE-ProRule" id="PRU00708"/>
    </source>
</evidence>
<dbReference type="InterPro" id="IPR011990">
    <property type="entry name" value="TPR-like_helical_dom_sf"/>
</dbReference>
<dbReference type="SUPFAM" id="SSF48452">
    <property type="entry name" value="TPR-like"/>
    <property type="match status" value="2"/>
</dbReference>
<dbReference type="EMBL" id="LR746264">
    <property type="protein sequence ID" value="CAA7389324.1"/>
    <property type="molecule type" value="Genomic_DNA"/>
</dbReference>
<feature type="repeat" description="PPR" evidence="2">
    <location>
        <begin position="94"/>
        <end position="128"/>
    </location>
</feature>
<dbReference type="GO" id="GO:0031425">
    <property type="term" value="P:chloroplast RNA processing"/>
    <property type="evidence" value="ECO:0007669"/>
    <property type="project" value="UniProtKB-ARBA"/>
</dbReference>
<dbReference type="FunFam" id="1.25.40.10:FF:000231">
    <property type="entry name" value="Pentatricopeptide repeat-containing protein chloroplastic"/>
    <property type="match status" value="1"/>
</dbReference>
<evidence type="ECO:0000259" key="3">
    <source>
        <dbReference type="Pfam" id="PF14432"/>
    </source>
</evidence>
<dbReference type="Pfam" id="PF20430">
    <property type="entry name" value="Eplus_motif"/>
    <property type="match status" value="1"/>
</dbReference>
<dbReference type="Proteomes" id="UP000663760">
    <property type="component" value="Chromosome 1"/>
</dbReference>
<dbReference type="NCBIfam" id="TIGR00756">
    <property type="entry name" value="PPR"/>
    <property type="match status" value="6"/>
</dbReference>
<gene>
    <name evidence="4" type="ORF">SI8410_01001398</name>
</gene>
<dbReference type="InterPro" id="IPR046849">
    <property type="entry name" value="E2_motif"/>
</dbReference>
<dbReference type="FunFam" id="1.25.40.10:FF:000031">
    <property type="entry name" value="Pentatricopeptide repeat-containing protein mitochondrial"/>
    <property type="match status" value="1"/>
</dbReference>
<sequence length="704" mass="79074">MLLAQSCRRETTTALEVAVPAPQALLSDAVQELKAWFFSHGRASFKRLKHAHARIVRLRLEQDCYLLNLLLKSLFESGNFRHARLLFDRIPSPNIYLWNTAVRGLVSADQWEEALRLYSLMRREGMCPNNFTFPFVLKACARILELQLGQKVHAHLCKCGLERDVFVKTSLLCLYAKCGHLNHAQALFDEMPEPSVISWTAIITGYMEEGKLEEALGLFKRMLQVGLEPDSFTLVRVLCICSQLGDSQAGERIHRYIQEKAMHCNVFVATSLVDMYAKCGDMERARQVFEQMPERDVVTWSTMVAGYSSNGFPRVAVEMFFRMQEEKVEPDCFTMVGLLSACAKLGALQLGHSASGLLDRRLFLCNPVLGTALIDMYAKCGDVGTAWAVFRAMESRDLISWNAMISGLAMNGLTKVSFSLFAQLEKSGLRPDGNTFIGLLCSCTHAGMVEEGRRYFHSMASIYSLVPKVEHYGCMVDLLGRSGLLGDARRLIQQMPVEANAVVWGALLSSCRIHRDARMAEDALKRLIELEPRNSGNYVLLSNLYASSGRWREAATLRRTMQQKGIEKVPGCSWVEFAGTVHEFRAGDRSHPLQEEIYAKLEELGKEMKAMGYMPTTEVVMFDVEEEEKEAALGHHSEKLAIAFGLISAAPGDAIRVVKNLRVCADCHAAIKLISKISAREIVVRDNNRFHCFRDGSCSCRDFW</sequence>
<keyword evidence="1" id="KW-0677">Repeat</keyword>
<dbReference type="PROSITE" id="PS51375">
    <property type="entry name" value="PPR"/>
    <property type="match status" value="6"/>
</dbReference>
<feature type="repeat" description="PPR" evidence="2">
    <location>
        <begin position="265"/>
        <end position="295"/>
    </location>
</feature>
<dbReference type="GO" id="GO:0008270">
    <property type="term" value="F:zinc ion binding"/>
    <property type="evidence" value="ECO:0007669"/>
    <property type="project" value="InterPro"/>
</dbReference>
<feature type="repeat" description="PPR" evidence="2">
    <location>
        <begin position="534"/>
        <end position="568"/>
    </location>
</feature>
<organism evidence="4 5">
    <name type="scientific">Spirodela intermedia</name>
    <name type="common">Intermediate duckweed</name>
    <dbReference type="NCBI Taxonomy" id="51605"/>
    <lineage>
        <taxon>Eukaryota</taxon>
        <taxon>Viridiplantae</taxon>
        <taxon>Streptophyta</taxon>
        <taxon>Embryophyta</taxon>
        <taxon>Tracheophyta</taxon>
        <taxon>Spermatophyta</taxon>
        <taxon>Magnoliopsida</taxon>
        <taxon>Liliopsida</taxon>
        <taxon>Araceae</taxon>
        <taxon>Lemnoideae</taxon>
        <taxon>Spirodela</taxon>
    </lineage>
</organism>
<protein>
    <recommendedName>
        <fullName evidence="3">DYW domain-containing protein</fullName>
    </recommendedName>
</protein>
<feature type="repeat" description="PPR" evidence="2">
    <location>
        <begin position="195"/>
        <end position="229"/>
    </location>
</feature>
<dbReference type="AlphaFoldDB" id="A0A7I8JZ53"/>
<dbReference type="GO" id="GO:0003723">
    <property type="term" value="F:RNA binding"/>
    <property type="evidence" value="ECO:0007669"/>
    <property type="project" value="InterPro"/>
</dbReference>
<feature type="repeat" description="PPR" evidence="2">
    <location>
        <begin position="397"/>
        <end position="431"/>
    </location>
</feature>
<dbReference type="InterPro" id="IPR002885">
    <property type="entry name" value="PPR_rpt"/>
</dbReference>
<evidence type="ECO:0000256" key="1">
    <source>
        <dbReference type="ARBA" id="ARBA00022737"/>
    </source>
</evidence>
<dbReference type="InterPro" id="IPR046848">
    <property type="entry name" value="E_motif"/>
</dbReference>
<dbReference type="Pfam" id="PF14432">
    <property type="entry name" value="DYW_deaminase"/>
    <property type="match status" value="1"/>
</dbReference>
<dbReference type="Pfam" id="PF20431">
    <property type="entry name" value="E_motif"/>
    <property type="match status" value="1"/>
</dbReference>
<dbReference type="InterPro" id="IPR032867">
    <property type="entry name" value="DYW_dom"/>
</dbReference>
<dbReference type="PANTHER" id="PTHR47926:SF446">
    <property type="entry name" value="PENTACOTRIPEPTIDE-REPEAT REGION OF PRORP DOMAIN-CONTAINING PROTEIN"/>
    <property type="match status" value="1"/>
</dbReference>